<dbReference type="Proteomes" id="UP000050465">
    <property type="component" value="Unassembled WGS sequence"/>
</dbReference>
<reference evidence="1 2" key="1">
    <citation type="submission" date="2015-09" db="EMBL/GenBank/DDBJ databases">
        <title>Identification and resolution of microdiversity through metagenomic sequencing of parallel consortia.</title>
        <authorList>
            <person name="Nelson W.C."/>
            <person name="Romine M.F."/>
            <person name="Lindemann S.R."/>
        </authorList>
    </citation>
    <scope>NUCLEOTIDE SEQUENCE [LARGE SCALE GENOMIC DNA]</scope>
    <source>
        <strain evidence="1">Ana</strain>
    </source>
</reference>
<dbReference type="Pfam" id="PF12900">
    <property type="entry name" value="Pyridox_ox_2"/>
    <property type="match status" value="1"/>
</dbReference>
<dbReference type="PANTHER" id="PTHR34071:SF2">
    <property type="entry name" value="FLAVIN-NUCLEOTIDE-BINDING PROTEIN"/>
    <property type="match status" value="1"/>
</dbReference>
<gene>
    <name evidence="1" type="ORF">HLUCCA11_14800</name>
</gene>
<dbReference type="PATRIC" id="fig|1666911.3.peg.225"/>
<evidence type="ECO:0000313" key="1">
    <source>
        <dbReference type="EMBL" id="KPQ34369.1"/>
    </source>
</evidence>
<dbReference type="InterPro" id="IPR012349">
    <property type="entry name" value="Split_barrel_FMN-bd"/>
</dbReference>
<comment type="caution">
    <text evidence="1">The sequence shown here is derived from an EMBL/GenBank/DDBJ whole genome shotgun (WGS) entry which is preliminary data.</text>
</comment>
<dbReference type="AlphaFoldDB" id="A0A0P7ZNA9"/>
<dbReference type="Gene3D" id="2.30.110.10">
    <property type="entry name" value="Electron Transport, Fmn-binding Protein, Chain A"/>
    <property type="match status" value="1"/>
</dbReference>
<sequence>MLAMETSLKTATTQVNRAPKRGHYDFETVAQILDEGLVCHIGFVAEGKPFVIPTAYGRIGDKVYIHGAPASRMLKSLLTGIDICLTVTLLDGLVLARSAYHHSMNYRSVVLFGQARAVTETQEKMTALKAFTEHVMPGRWDDVRSPNTAELAATLVLSLPIAEASAKIRTGPPIDNAADYDLPVWAGVLPLMSIPGQPIADPKLPEEIAIPKNVVHYDRNLYSRHRTHSNDDG</sequence>
<evidence type="ECO:0000313" key="2">
    <source>
        <dbReference type="Proteomes" id="UP000050465"/>
    </source>
</evidence>
<accession>A0A0P7ZNA9</accession>
<dbReference type="PANTHER" id="PTHR34071">
    <property type="entry name" value="5-NITROIMIDAZOLE ANTIBIOTICS RESISTANCE PROTEIN, NIMA-FAMILY-RELATED PROTEIN-RELATED"/>
    <property type="match status" value="1"/>
</dbReference>
<name>A0A0P7ZNA9_9CYAN</name>
<dbReference type="SUPFAM" id="SSF50475">
    <property type="entry name" value="FMN-binding split barrel"/>
    <property type="match status" value="1"/>
</dbReference>
<dbReference type="EMBL" id="LJZR01000020">
    <property type="protein sequence ID" value="KPQ34369.1"/>
    <property type="molecule type" value="Genomic_DNA"/>
</dbReference>
<dbReference type="STRING" id="1666911.HLUCCA11_14800"/>
<organism evidence="1 2">
    <name type="scientific">Phormidesmis priestleyi Ana</name>
    <dbReference type="NCBI Taxonomy" id="1666911"/>
    <lineage>
        <taxon>Bacteria</taxon>
        <taxon>Bacillati</taxon>
        <taxon>Cyanobacteriota</taxon>
        <taxon>Cyanophyceae</taxon>
        <taxon>Leptolyngbyales</taxon>
        <taxon>Leptolyngbyaceae</taxon>
        <taxon>Phormidesmis</taxon>
    </lineage>
</organism>
<proteinExistence type="predicted"/>
<dbReference type="InterPro" id="IPR024747">
    <property type="entry name" value="Pyridox_Oxase-rel"/>
</dbReference>
<protein>
    <submittedName>
        <fullName evidence="1">Putative flavin-nucleotide-binding protein</fullName>
    </submittedName>
</protein>